<dbReference type="AlphaFoldDB" id="A0A179F443"/>
<feature type="compositionally biased region" description="Basic and acidic residues" evidence="1">
    <location>
        <begin position="88"/>
        <end position="97"/>
    </location>
</feature>
<dbReference type="Proteomes" id="UP000078397">
    <property type="component" value="Unassembled WGS sequence"/>
</dbReference>
<keyword evidence="3" id="KW-1185">Reference proteome</keyword>
<reference evidence="2 3" key="1">
    <citation type="journal article" date="2016" name="PLoS Pathog.">
        <title>Biosynthesis of antibiotic leucinostatins in bio-control fungus Purpureocillium lilacinum and their inhibition on phytophthora revealed by genome mining.</title>
        <authorList>
            <person name="Wang G."/>
            <person name="Liu Z."/>
            <person name="Lin R."/>
            <person name="Li E."/>
            <person name="Mao Z."/>
            <person name="Ling J."/>
            <person name="Yang Y."/>
            <person name="Yin W.B."/>
            <person name="Xie B."/>
        </authorList>
    </citation>
    <scope>NUCLEOTIDE SEQUENCE [LARGE SCALE GENOMIC DNA]</scope>
    <source>
        <strain evidence="2">170</strain>
    </source>
</reference>
<name>A0A179F443_METCM</name>
<dbReference type="RefSeq" id="XP_018137914.1">
    <property type="nucleotide sequence ID" value="XM_018294569.1"/>
</dbReference>
<dbReference type="KEGG" id="pchm:VFPPC_16816"/>
<sequence>MCGISQTDKSLDRVERTCGQKLAPSLEEKATLGRHPASQAIALTIGPDVPGLAHHPAHVFSFHLRLVTVWLHREPNSRSGQRLGGQRRRGDARRVHG</sequence>
<gene>
    <name evidence="2" type="ORF">VFPPC_16816</name>
</gene>
<comment type="caution">
    <text evidence="2">The sequence shown here is derived from an EMBL/GenBank/DDBJ whole genome shotgun (WGS) entry which is preliminary data.</text>
</comment>
<dbReference type="GeneID" id="28858563"/>
<protein>
    <submittedName>
        <fullName evidence="2">Uncharacterized protein</fullName>
    </submittedName>
</protein>
<proteinExistence type="predicted"/>
<organism evidence="2 3">
    <name type="scientific">Pochonia chlamydosporia 170</name>
    <dbReference type="NCBI Taxonomy" id="1380566"/>
    <lineage>
        <taxon>Eukaryota</taxon>
        <taxon>Fungi</taxon>
        <taxon>Dikarya</taxon>
        <taxon>Ascomycota</taxon>
        <taxon>Pezizomycotina</taxon>
        <taxon>Sordariomycetes</taxon>
        <taxon>Hypocreomycetidae</taxon>
        <taxon>Hypocreales</taxon>
        <taxon>Clavicipitaceae</taxon>
        <taxon>Pochonia</taxon>
    </lineage>
</organism>
<accession>A0A179F443</accession>
<evidence type="ECO:0000313" key="2">
    <source>
        <dbReference type="EMBL" id="OAQ59953.1"/>
    </source>
</evidence>
<evidence type="ECO:0000313" key="3">
    <source>
        <dbReference type="Proteomes" id="UP000078397"/>
    </source>
</evidence>
<feature type="region of interest" description="Disordered" evidence="1">
    <location>
        <begin position="75"/>
        <end position="97"/>
    </location>
</feature>
<dbReference type="EMBL" id="LSBJ02000004">
    <property type="protein sequence ID" value="OAQ59953.1"/>
    <property type="molecule type" value="Genomic_DNA"/>
</dbReference>
<evidence type="ECO:0000256" key="1">
    <source>
        <dbReference type="SAM" id="MobiDB-lite"/>
    </source>
</evidence>